<protein>
    <submittedName>
        <fullName evidence="2">Uncharacterized protein</fullName>
    </submittedName>
</protein>
<gene>
    <name evidence="2" type="ORF">METZ01_LOCUS416225</name>
</gene>
<sequence length="52" mass="5882">MHHTIEPHVFAESCVTNFECKSGISSPSKTLREGNMAVKHWPQESARTIRSK</sequence>
<organism evidence="2">
    <name type="scientific">marine metagenome</name>
    <dbReference type="NCBI Taxonomy" id="408172"/>
    <lineage>
        <taxon>unclassified sequences</taxon>
        <taxon>metagenomes</taxon>
        <taxon>ecological metagenomes</taxon>
    </lineage>
</organism>
<dbReference type="AlphaFoldDB" id="A0A382WZG5"/>
<evidence type="ECO:0000256" key="1">
    <source>
        <dbReference type="SAM" id="MobiDB-lite"/>
    </source>
</evidence>
<dbReference type="EMBL" id="UINC01163197">
    <property type="protein sequence ID" value="SVD63371.1"/>
    <property type="molecule type" value="Genomic_DNA"/>
</dbReference>
<evidence type="ECO:0000313" key="2">
    <source>
        <dbReference type="EMBL" id="SVD63371.1"/>
    </source>
</evidence>
<feature type="region of interest" description="Disordered" evidence="1">
    <location>
        <begin position="24"/>
        <end position="52"/>
    </location>
</feature>
<proteinExistence type="predicted"/>
<accession>A0A382WZG5</accession>
<feature type="non-terminal residue" evidence="2">
    <location>
        <position position="52"/>
    </location>
</feature>
<name>A0A382WZG5_9ZZZZ</name>
<reference evidence="2" key="1">
    <citation type="submission" date="2018-05" db="EMBL/GenBank/DDBJ databases">
        <authorList>
            <person name="Lanie J.A."/>
            <person name="Ng W.-L."/>
            <person name="Kazmierczak K.M."/>
            <person name="Andrzejewski T.M."/>
            <person name="Davidsen T.M."/>
            <person name="Wayne K.J."/>
            <person name="Tettelin H."/>
            <person name="Glass J.I."/>
            <person name="Rusch D."/>
            <person name="Podicherti R."/>
            <person name="Tsui H.-C.T."/>
            <person name="Winkler M.E."/>
        </authorList>
    </citation>
    <scope>NUCLEOTIDE SEQUENCE</scope>
</reference>